<dbReference type="InterPro" id="IPR037231">
    <property type="entry name" value="NAP-like_sf"/>
</dbReference>
<dbReference type="Gene3D" id="1.20.5.1500">
    <property type="match status" value="1"/>
</dbReference>
<feature type="compositionally biased region" description="Acidic residues" evidence="4">
    <location>
        <begin position="589"/>
        <end position="598"/>
    </location>
</feature>
<dbReference type="InterPro" id="IPR002164">
    <property type="entry name" value="NAP_family"/>
</dbReference>
<feature type="compositionally biased region" description="Acidic residues" evidence="4">
    <location>
        <begin position="537"/>
        <end position="581"/>
    </location>
</feature>
<dbReference type="Proteomes" id="UP001152803">
    <property type="component" value="Unassembled WGS sequence"/>
</dbReference>
<evidence type="ECO:0000256" key="2">
    <source>
        <dbReference type="RuleBase" id="RU003876"/>
    </source>
</evidence>
<evidence type="ECO:0000256" key="4">
    <source>
        <dbReference type="SAM" id="MobiDB-lite"/>
    </source>
</evidence>
<sequence>MSEPTDCKQQSKPSKRSASPEQSCSSPPAKAAKVQDDIQELALDSRGGRNGEAAPVEPGGERVHGEADVATKTEDPERKSIETSFTSNSTESANERPTTSSGIAKPAACGNSGESERPVEAAVAGAPGRRSVLLKGPGHASSHQQSDWAAIAAAEALASLTGGDGDGERPHSSKDETDKQGPGKRHTPRPGDCTDSHQRGNCPKTRAVAADSSTSVPERSAVLGTAAIERIDRSRDTDDDDDDEEEDDEDSLLASSSSPDFSSGSEDCTAEDAECAIVSVKLAPETRQAVAQLARLQMQLETLERKGVRQHQRLELKLNQQRRPHLDQRGSIIKDIPGFWVAALLNHPQLSAHIDENDEDALSYMTNLEIENNGMGYRIGFHFRRNPYFQNSVIVKELHLALGGSAMSFSNPILWHRGQNLTARTRLVKGPGAFPLYPSFFTWFSDHSNPERDEIAQIMKNDLYKNPLRYYLTPMWEPRLNGSAARVTINSNSSDCVVISDSDDDDEDDDDDDDKEEEGDPAVNQSEEDRDTGKSSEEDDEEVRIEGSEEDEDGEAIEEDGIIQEREEEEELDVEELEDAEGCGGPETTEQEEQEEEDHWNVWAGEDIAGVAFTHGEGRHARKGRAPTLTALPASCSLSDMGNRSFPLEGKPSRPWPAEMVMQPDLRKCWWE</sequence>
<feature type="compositionally biased region" description="Basic and acidic residues" evidence="4">
    <location>
        <begin position="166"/>
        <end position="181"/>
    </location>
</feature>
<evidence type="ECO:0000256" key="3">
    <source>
        <dbReference type="SAM" id="Coils"/>
    </source>
</evidence>
<dbReference type="AlphaFoldDB" id="A0A9Q1D5U1"/>
<dbReference type="GO" id="GO:0006334">
    <property type="term" value="P:nucleosome assembly"/>
    <property type="evidence" value="ECO:0007669"/>
    <property type="project" value="InterPro"/>
</dbReference>
<feature type="region of interest" description="Disordered" evidence="4">
    <location>
        <begin position="614"/>
        <end position="657"/>
    </location>
</feature>
<reference evidence="5" key="1">
    <citation type="journal article" date="2023" name="Science">
        <title>Genome structures resolve the early diversification of teleost fishes.</title>
        <authorList>
            <person name="Parey E."/>
            <person name="Louis A."/>
            <person name="Montfort J."/>
            <person name="Bouchez O."/>
            <person name="Roques C."/>
            <person name="Iampietro C."/>
            <person name="Lluch J."/>
            <person name="Castinel A."/>
            <person name="Donnadieu C."/>
            <person name="Desvignes T."/>
            <person name="Floi Bucao C."/>
            <person name="Jouanno E."/>
            <person name="Wen M."/>
            <person name="Mejri S."/>
            <person name="Dirks R."/>
            <person name="Jansen H."/>
            <person name="Henkel C."/>
            <person name="Chen W.J."/>
            <person name="Zahm M."/>
            <person name="Cabau C."/>
            <person name="Klopp C."/>
            <person name="Thompson A.W."/>
            <person name="Robinson-Rechavi M."/>
            <person name="Braasch I."/>
            <person name="Lecointre G."/>
            <person name="Bobe J."/>
            <person name="Postlethwait J.H."/>
            <person name="Berthelot C."/>
            <person name="Roest Crollius H."/>
            <person name="Guiguen Y."/>
        </authorList>
    </citation>
    <scope>NUCLEOTIDE SEQUENCE</scope>
    <source>
        <strain evidence="5">Concon-B</strain>
    </source>
</reference>
<feature type="compositionally biased region" description="Polar residues" evidence="4">
    <location>
        <begin position="7"/>
        <end position="26"/>
    </location>
</feature>
<protein>
    <submittedName>
        <fullName evidence="5">Uncharacterized protein</fullName>
    </submittedName>
</protein>
<feature type="compositionally biased region" description="Low complexity" evidence="4">
    <location>
        <begin position="252"/>
        <end position="267"/>
    </location>
</feature>
<dbReference type="Pfam" id="PF00956">
    <property type="entry name" value="NAP"/>
    <property type="match status" value="1"/>
</dbReference>
<feature type="region of interest" description="Disordered" evidence="4">
    <location>
        <begin position="159"/>
        <end position="268"/>
    </location>
</feature>
<keyword evidence="3" id="KW-0175">Coiled coil</keyword>
<feature type="compositionally biased region" description="Acidic residues" evidence="4">
    <location>
        <begin position="501"/>
        <end position="530"/>
    </location>
</feature>
<feature type="compositionally biased region" description="Acidic residues" evidence="4">
    <location>
        <begin position="237"/>
        <end position="251"/>
    </location>
</feature>
<dbReference type="GO" id="GO:0005634">
    <property type="term" value="C:nucleus"/>
    <property type="evidence" value="ECO:0007669"/>
    <property type="project" value="InterPro"/>
</dbReference>
<comment type="similarity">
    <text evidence="1 2">Belongs to the nucleosome assembly protein (NAP) family.</text>
</comment>
<dbReference type="SUPFAM" id="SSF143113">
    <property type="entry name" value="NAP-like"/>
    <property type="match status" value="1"/>
</dbReference>
<comment type="caution">
    <text evidence="5">The sequence shown here is derived from an EMBL/GenBank/DDBJ whole genome shotgun (WGS) entry which is preliminary data.</text>
</comment>
<gene>
    <name evidence="5" type="ORF">COCON_G00181610</name>
</gene>
<feature type="compositionally biased region" description="Polar residues" evidence="4">
    <location>
        <begin position="82"/>
        <end position="102"/>
    </location>
</feature>
<evidence type="ECO:0000313" key="6">
    <source>
        <dbReference type="Proteomes" id="UP001152803"/>
    </source>
</evidence>
<accession>A0A9Q1D5U1</accession>
<dbReference type="OrthoDB" id="19419at2759"/>
<proteinExistence type="inferred from homology"/>
<name>A0A9Q1D5U1_CONCO</name>
<feature type="region of interest" description="Disordered" evidence="4">
    <location>
        <begin position="1"/>
        <end position="147"/>
    </location>
</feature>
<organism evidence="5 6">
    <name type="scientific">Conger conger</name>
    <name type="common">Conger eel</name>
    <name type="synonym">Muraena conger</name>
    <dbReference type="NCBI Taxonomy" id="82655"/>
    <lineage>
        <taxon>Eukaryota</taxon>
        <taxon>Metazoa</taxon>
        <taxon>Chordata</taxon>
        <taxon>Craniata</taxon>
        <taxon>Vertebrata</taxon>
        <taxon>Euteleostomi</taxon>
        <taxon>Actinopterygii</taxon>
        <taxon>Neopterygii</taxon>
        <taxon>Teleostei</taxon>
        <taxon>Anguilliformes</taxon>
        <taxon>Congridae</taxon>
        <taxon>Conger</taxon>
    </lineage>
</organism>
<keyword evidence="6" id="KW-1185">Reference proteome</keyword>
<feature type="compositionally biased region" description="Basic and acidic residues" evidence="4">
    <location>
        <begin position="59"/>
        <end position="81"/>
    </location>
</feature>
<dbReference type="EMBL" id="JAFJMO010000013">
    <property type="protein sequence ID" value="KAJ8259149.1"/>
    <property type="molecule type" value="Genomic_DNA"/>
</dbReference>
<evidence type="ECO:0000313" key="5">
    <source>
        <dbReference type="EMBL" id="KAJ8259149.1"/>
    </source>
</evidence>
<dbReference type="PANTHER" id="PTHR11875">
    <property type="entry name" value="TESTIS-SPECIFIC Y-ENCODED PROTEIN"/>
    <property type="match status" value="1"/>
</dbReference>
<feature type="coiled-coil region" evidence="3">
    <location>
        <begin position="286"/>
        <end position="313"/>
    </location>
</feature>
<feature type="region of interest" description="Disordered" evidence="4">
    <location>
        <begin position="495"/>
        <end position="602"/>
    </location>
</feature>
<evidence type="ECO:0000256" key="1">
    <source>
        <dbReference type="ARBA" id="ARBA00009947"/>
    </source>
</evidence>
<dbReference type="Gene3D" id="3.30.1120.90">
    <property type="entry name" value="Nucleosome assembly protein"/>
    <property type="match status" value="1"/>
</dbReference>